<gene>
    <name evidence="2" type="ORF">KIW84_053576</name>
</gene>
<evidence type="ECO:0000313" key="3">
    <source>
        <dbReference type="Proteomes" id="UP001058974"/>
    </source>
</evidence>
<keyword evidence="1" id="KW-0175">Coiled coil</keyword>
<dbReference type="AlphaFoldDB" id="A0A9D4WTI6"/>
<dbReference type="PANTHER" id="PTHR33710">
    <property type="entry name" value="BNAC02G09200D PROTEIN"/>
    <property type="match status" value="1"/>
</dbReference>
<dbReference type="SUPFAM" id="SSF56219">
    <property type="entry name" value="DNase I-like"/>
    <property type="match status" value="1"/>
</dbReference>
<comment type="caution">
    <text evidence="2">The sequence shown here is derived from an EMBL/GenBank/DDBJ whole genome shotgun (WGS) entry which is preliminary data.</text>
</comment>
<reference evidence="2 3" key="1">
    <citation type="journal article" date="2022" name="Nat. Genet.">
        <title>Improved pea reference genome and pan-genome highlight genomic features and evolutionary characteristics.</title>
        <authorList>
            <person name="Yang T."/>
            <person name="Liu R."/>
            <person name="Luo Y."/>
            <person name="Hu S."/>
            <person name="Wang D."/>
            <person name="Wang C."/>
            <person name="Pandey M.K."/>
            <person name="Ge S."/>
            <person name="Xu Q."/>
            <person name="Li N."/>
            <person name="Li G."/>
            <person name="Huang Y."/>
            <person name="Saxena R.K."/>
            <person name="Ji Y."/>
            <person name="Li M."/>
            <person name="Yan X."/>
            <person name="He Y."/>
            <person name="Liu Y."/>
            <person name="Wang X."/>
            <person name="Xiang C."/>
            <person name="Varshney R.K."/>
            <person name="Ding H."/>
            <person name="Gao S."/>
            <person name="Zong X."/>
        </authorList>
    </citation>
    <scope>NUCLEOTIDE SEQUENCE [LARGE SCALE GENOMIC DNA]</scope>
    <source>
        <strain evidence="2 3">cv. Zhongwan 6</strain>
    </source>
</reference>
<dbReference type="EMBL" id="JAMSHJ010000005">
    <property type="protein sequence ID" value="KAI5407373.1"/>
    <property type="molecule type" value="Genomic_DNA"/>
</dbReference>
<dbReference type="Proteomes" id="UP001058974">
    <property type="component" value="Chromosome 5"/>
</dbReference>
<dbReference type="PANTHER" id="PTHR33710:SF71">
    <property type="entry name" value="ENDONUCLEASE_EXONUCLEASE_PHOSPHATASE DOMAIN-CONTAINING PROTEIN"/>
    <property type="match status" value="1"/>
</dbReference>
<feature type="coiled-coil region" evidence="1">
    <location>
        <begin position="165"/>
        <end position="234"/>
    </location>
</feature>
<dbReference type="Gene3D" id="3.60.10.10">
    <property type="entry name" value="Endonuclease/exonuclease/phosphatase"/>
    <property type="match status" value="1"/>
</dbReference>
<proteinExistence type="predicted"/>
<evidence type="ECO:0000313" key="2">
    <source>
        <dbReference type="EMBL" id="KAI5407373.1"/>
    </source>
</evidence>
<dbReference type="Gramene" id="Psat05G0357600-T1">
    <property type="protein sequence ID" value="KAI5407373.1"/>
    <property type="gene ID" value="KIW84_053576"/>
</dbReference>
<sequence>MYTSCLDLLLHLIGRRNNVDGPWMLIGDFNNIIHLSEQKGGNFNDYRAIALWNVIDKCNLVEVDLIGGKFTWNGPCTQNRMIYHNLDKALVDLVLHMAFIDAYVEVLCKFHSDHNPIQVIREEVTYALNQMHPFKAPGPDGFQEFLSQTIIREVNEGRWKLVSTNDQANNFVDKLNIELNNAKEALAQVHEPLNTIAEERDESKHYEVKLKETLEKAKEDAKEVAEKLVYIENNLKHCEKYFKTTFLSLKKLEKELL</sequence>
<organism evidence="2 3">
    <name type="scientific">Pisum sativum</name>
    <name type="common">Garden pea</name>
    <name type="synonym">Lathyrus oleraceus</name>
    <dbReference type="NCBI Taxonomy" id="3888"/>
    <lineage>
        <taxon>Eukaryota</taxon>
        <taxon>Viridiplantae</taxon>
        <taxon>Streptophyta</taxon>
        <taxon>Embryophyta</taxon>
        <taxon>Tracheophyta</taxon>
        <taxon>Spermatophyta</taxon>
        <taxon>Magnoliopsida</taxon>
        <taxon>eudicotyledons</taxon>
        <taxon>Gunneridae</taxon>
        <taxon>Pentapetalae</taxon>
        <taxon>rosids</taxon>
        <taxon>fabids</taxon>
        <taxon>Fabales</taxon>
        <taxon>Fabaceae</taxon>
        <taxon>Papilionoideae</taxon>
        <taxon>50 kb inversion clade</taxon>
        <taxon>NPAAA clade</taxon>
        <taxon>Hologalegina</taxon>
        <taxon>IRL clade</taxon>
        <taxon>Fabeae</taxon>
        <taxon>Lathyrus</taxon>
    </lineage>
</organism>
<protein>
    <submittedName>
        <fullName evidence="2">Uncharacterized protein</fullName>
    </submittedName>
</protein>
<accession>A0A9D4WTI6</accession>
<dbReference type="InterPro" id="IPR036691">
    <property type="entry name" value="Endo/exonu/phosph_ase_sf"/>
</dbReference>
<keyword evidence="3" id="KW-1185">Reference proteome</keyword>
<evidence type="ECO:0000256" key="1">
    <source>
        <dbReference type="SAM" id="Coils"/>
    </source>
</evidence>
<name>A0A9D4WTI6_PEA</name>